<dbReference type="EMBL" id="JAERRG010000001">
    <property type="protein sequence ID" value="MBL1111022.1"/>
    <property type="molecule type" value="Genomic_DNA"/>
</dbReference>
<feature type="transmembrane region" description="Helical" evidence="8">
    <location>
        <begin position="278"/>
        <end position="297"/>
    </location>
</feature>
<feature type="transmembrane region" description="Helical" evidence="8">
    <location>
        <begin position="119"/>
        <end position="144"/>
    </location>
</feature>
<feature type="transmembrane region" description="Helical" evidence="8">
    <location>
        <begin position="165"/>
        <end position="183"/>
    </location>
</feature>
<dbReference type="SUPFAM" id="SSF103473">
    <property type="entry name" value="MFS general substrate transporter"/>
    <property type="match status" value="1"/>
</dbReference>
<evidence type="ECO:0000256" key="3">
    <source>
        <dbReference type="ARBA" id="ARBA00022475"/>
    </source>
</evidence>
<sequence>MPRPDPPRITPAARRTVLAGFLGSTFEWFDFGLYGTTAALVFGHVFFPAQSSAIGSLLALTTTAVGFFARPIGGLVFGHFGDRVGRKKLLILTMLLMGIPTFVIGLLPGYATIGAAAPVILLFLRVLQGIGLGGEYAGAALATIESVPKERRGFFGSIPQLGNPVGGIFSSGLVLLCTWLSTGTQYEDWVWRVPFLLSGVLLVYTLVVRTRLAESGDFIRLQKKRGVERAPLITLLRDHWAPLLLALGARSADAITGNVVGPVVTAYIVTYLHRSDSIGIVGTMIPSIICLPLMLYLGRVGDRFGVRRTFVWSVLSMAVTTFPLFALLQTGTLFWMVLGITLFRLCNSAQFAVQSTFLAELFPTEVRYTAVSFVYQVGSILGGLTPPVAYAMLVASDGSPWWLALTVVVSVLFSAACAAVIGLRISRADVRITDGPSTNGPSTDGAALAERTTRA</sequence>
<evidence type="ECO:0000313" key="10">
    <source>
        <dbReference type="EMBL" id="MBL1111022.1"/>
    </source>
</evidence>
<keyword evidence="5 8" id="KW-1133">Transmembrane helix</keyword>
<keyword evidence="3" id="KW-1003">Cell membrane</keyword>
<comment type="caution">
    <text evidence="10">The sequence shown here is derived from an EMBL/GenBank/DDBJ whole genome shotgun (WGS) entry which is preliminary data.</text>
</comment>
<feature type="transmembrane region" description="Helical" evidence="8">
    <location>
        <begin position="309"/>
        <end position="327"/>
    </location>
</feature>
<feature type="transmembrane region" description="Helical" evidence="8">
    <location>
        <begin position="401"/>
        <end position="423"/>
    </location>
</feature>
<dbReference type="Gene3D" id="1.20.1250.20">
    <property type="entry name" value="MFS general substrate transporter like domains"/>
    <property type="match status" value="1"/>
</dbReference>
<dbReference type="RefSeq" id="WP_201846539.1">
    <property type="nucleotide sequence ID" value="NZ_JAERRG010000001.1"/>
</dbReference>
<dbReference type="PROSITE" id="PS50850">
    <property type="entry name" value="MFS"/>
    <property type="match status" value="1"/>
</dbReference>
<dbReference type="Pfam" id="PF07690">
    <property type="entry name" value="MFS_1"/>
    <property type="match status" value="1"/>
</dbReference>
<evidence type="ECO:0000256" key="2">
    <source>
        <dbReference type="ARBA" id="ARBA00022448"/>
    </source>
</evidence>
<protein>
    <submittedName>
        <fullName evidence="10">MHS family MFS transporter</fullName>
    </submittedName>
</protein>
<keyword evidence="6 8" id="KW-0472">Membrane</keyword>
<feature type="transmembrane region" description="Helical" evidence="8">
    <location>
        <begin position="333"/>
        <end position="353"/>
    </location>
</feature>
<dbReference type="PANTHER" id="PTHR43045">
    <property type="entry name" value="SHIKIMATE TRANSPORTER"/>
    <property type="match status" value="1"/>
</dbReference>
<keyword evidence="2" id="KW-0813">Transport</keyword>
<keyword evidence="11" id="KW-1185">Reference proteome</keyword>
<feature type="transmembrane region" description="Helical" evidence="8">
    <location>
        <begin position="373"/>
        <end position="395"/>
    </location>
</feature>
<gene>
    <name evidence="10" type="ORF">JK364_01135</name>
</gene>
<feature type="transmembrane region" description="Helical" evidence="8">
    <location>
        <begin position="53"/>
        <end position="77"/>
    </location>
</feature>
<dbReference type="InterPro" id="IPR005828">
    <property type="entry name" value="MFS_sugar_transport-like"/>
</dbReference>
<evidence type="ECO:0000256" key="1">
    <source>
        <dbReference type="ARBA" id="ARBA00004651"/>
    </source>
</evidence>
<evidence type="ECO:0000256" key="4">
    <source>
        <dbReference type="ARBA" id="ARBA00022692"/>
    </source>
</evidence>
<evidence type="ECO:0000259" key="9">
    <source>
        <dbReference type="PROSITE" id="PS50850"/>
    </source>
</evidence>
<dbReference type="Proteomes" id="UP000621510">
    <property type="component" value="Unassembled WGS sequence"/>
</dbReference>
<name>A0ABS1PG31_9ACTN</name>
<reference evidence="10 11" key="1">
    <citation type="submission" date="2021-01" db="EMBL/GenBank/DDBJ databases">
        <title>WGS of actinomycetes isolated from Thailand.</title>
        <authorList>
            <person name="Thawai C."/>
        </authorList>
    </citation>
    <scope>NUCLEOTIDE SEQUENCE [LARGE SCALE GENOMIC DNA]</scope>
    <source>
        <strain evidence="10 11">CA3R110</strain>
    </source>
</reference>
<evidence type="ECO:0000256" key="7">
    <source>
        <dbReference type="SAM" id="MobiDB-lite"/>
    </source>
</evidence>
<feature type="transmembrane region" description="Helical" evidence="8">
    <location>
        <begin position="189"/>
        <end position="208"/>
    </location>
</feature>
<evidence type="ECO:0000256" key="6">
    <source>
        <dbReference type="ARBA" id="ARBA00023136"/>
    </source>
</evidence>
<accession>A0ABS1PG31</accession>
<feature type="transmembrane region" description="Helical" evidence="8">
    <location>
        <begin position="89"/>
        <end position="113"/>
    </location>
</feature>
<comment type="subcellular location">
    <subcellularLocation>
        <location evidence="1">Cell membrane</location>
        <topology evidence="1">Multi-pass membrane protein</topology>
    </subcellularLocation>
</comment>
<dbReference type="InterPro" id="IPR036259">
    <property type="entry name" value="MFS_trans_sf"/>
</dbReference>
<dbReference type="InterPro" id="IPR011701">
    <property type="entry name" value="MFS"/>
</dbReference>
<dbReference type="CDD" id="cd17369">
    <property type="entry name" value="MFS_ShiA_like"/>
    <property type="match status" value="1"/>
</dbReference>
<evidence type="ECO:0000256" key="8">
    <source>
        <dbReference type="SAM" id="Phobius"/>
    </source>
</evidence>
<proteinExistence type="predicted"/>
<evidence type="ECO:0000256" key="5">
    <source>
        <dbReference type="ARBA" id="ARBA00022989"/>
    </source>
</evidence>
<organism evidence="10 11">
    <name type="scientific">Streptomyces endocoffeicus</name>
    <dbReference type="NCBI Taxonomy" id="2898945"/>
    <lineage>
        <taxon>Bacteria</taxon>
        <taxon>Bacillati</taxon>
        <taxon>Actinomycetota</taxon>
        <taxon>Actinomycetes</taxon>
        <taxon>Kitasatosporales</taxon>
        <taxon>Streptomycetaceae</taxon>
        <taxon>Streptomyces</taxon>
    </lineage>
</organism>
<feature type="transmembrane region" description="Helical" evidence="8">
    <location>
        <begin position="254"/>
        <end position="272"/>
    </location>
</feature>
<keyword evidence="4 8" id="KW-0812">Transmembrane</keyword>
<feature type="domain" description="Major facilitator superfamily (MFS) profile" evidence="9">
    <location>
        <begin position="16"/>
        <end position="427"/>
    </location>
</feature>
<evidence type="ECO:0000313" key="11">
    <source>
        <dbReference type="Proteomes" id="UP000621510"/>
    </source>
</evidence>
<dbReference type="Pfam" id="PF00083">
    <property type="entry name" value="Sugar_tr"/>
    <property type="match status" value="1"/>
</dbReference>
<dbReference type="PANTHER" id="PTHR43045:SF7">
    <property type="entry name" value="MAJOR FACILITATOR SUPERFAMILY TRANSPORTER"/>
    <property type="match status" value="1"/>
</dbReference>
<feature type="region of interest" description="Disordered" evidence="7">
    <location>
        <begin position="434"/>
        <end position="455"/>
    </location>
</feature>
<feature type="transmembrane region" description="Helical" evidence="8">
    <location>
        <begin position="21"/>
        <end position="47"/>
    </location>
</feature>
<dbReference type="InterPro" id="IPR020846">
    <property type="entry name" value="MFS_dom"/>
</dbReference>